<dbReference type="InterPro" id="IPR011009">
    <property type="entry name" value="Kinase-like_dom_sf"/>
</dbReference>
<evidence type="ECO:0000256" key="7">
    <source>
        <dbReference type="ARBA" id="ARBA00047899"/>
    </source>
</evidence>
<keyword evidence="3" id="KW-0808">Transferase</keyword>
<dbReference type="EC" id="2.7.11.1" evidence="1"/>
<comment type="catalytic activity">
    <reaction evidence="7">
        <text>L-threonyl-[protein] + ATP = O-phospho-L-threonyl-[protein] + ADP + H(+)</text>
        <dbReference type="Rhea" id="RHEA:46608"/>
        <dbReference type="Rhea" id="RHEA-COMP:11060"/>
        <dbReference type="Rhea" id="RHEA-COMP:11605"/>
        <dbReference type="ChEBI" id="CHEBI:15378"/>
        <dbReference type="ChEBI" id="CHEBI:30013"/>
        <dbReference type="ChEBI" id="CHEBI:30616"/>
        <dbReference type="ChEBI" id="CHEBI:61977"/>
        <dbReference type="ChEBI" id="CHEBI:456216"/>
        <dbReference type="EC" id="2.7.11.1"/>
    </reaction>
</comment>
<feature type="domain" description="Protein kinase" evidence="10">
    <location>
        <begin position="10"/>
        <end position="274"/>
    </location>
</feature>
<organism evidence="11">
    <name type="scientific">Planktothricoides raciborskii GIHE-MW2</name>
    <dbReference type="NCBI Taxonomy" id="2792601"/>
    <lineage>
        <taxon>Bacteria</taxon>
        <taxon>Bacillati</taxon>
        <taxon>Cyanobacteriota</taxon>
        <taxon>Cyanophyceae</taxon>
        <taxon>Oscillatoriophycideae</taxon>
        <taxon>Oscillatoriales</taxon>
        <taxon>Oscillatoriaceae</taxon>
        <taxon>Planktothricoides</taxon>
    </lineage>
</organism>
<evidence type="ECO:0000256" key="8">
    <source>
        <dbReference type="ARBA" id="ARBA00048679"/>
    </source>
</evidence>
<sequence length="431" mass="47759">MIGHLLDDRYQITQELAQGGFGKTYLAQDTKLPGHPNCLVKQLYPQKGDPASLQKAFELFEREAKALQNLGQKCDRIPRLLAYLQDNGEFYLVQDYIQGHTLLHKLLPGQPWQEDKVIQLLIDILEPLEVVHQHKVIHRDINPNNIMLRTVDSRLFLIDFGAVKEVVTQVSNPTSVIYTPGYAPPEQLIGKPELSSDIYAVGIIAIQALTGISYSELKQLPTDSNNELVWQNQAKFSPALGYILEKMVRFNHQERYATAKEALTAVKALLEPAITTQPSPPPPPPPKRPWGLILLGILGISVGVGAGLFLIMNKSGQKLPLNGVAIEGSLTEGDRTYMDLAQNINTYADYYLIAGKQGQTVTIEMTSNQIDPYLVLRDRQGKELAFNDDISTQDSTAKIEITLPEDGNYTVIARSAESGESGNYRISAVGD</sequence>
<evidence type="ECO:0000256" key="1">
    <source>
        <dbReference type="ARBA" id="ARBA00012513"/>
    </source>
</evidence>
<evidence type="ECO:0000256" key="2">
    <source>
        <dbReference type="ARBA" id="ARBA00022527"/>
    </source>
</evidence>
<evidence type="ECO:0000313" key="11">
    <source>
        <dbReference type="EMBL" id="XCM39317.1"/>
    </source>
</evidence>
<dbReference type="InterPro" id="IPR000719">
    <property type="entry name" value="Prot_kinase_dom"/>
</dbReference>
<protein>
    <recommendedName>
        <fullName evidence="1">non-specific serine/threonine protein kinase</fullName>
        <ecNumber evidence="1">2.7.11.1</ecNumber>
    </recommendedName>
</protein>
<proteinExistence type="predicted"/>
<dbReference type="Gene3D" id="3.30.200.20">
    <property type="entry name" value="Phosphorylase Kinase, domain 1"/>
    <property type="match status" value="1"/>
</dbReference>
<name>A0AAU8JJ76_9CYAN</name>
<evidence type="ECO:0000256" key="5">
    <source>
        <dbReference type="ARBA" id="ARBA00022777"/>
    </source>
</evidence>
<feature type="transmembrane region" description="Helical" evidence="9">
    <location>
        <begin position="290"/>
        <end position="311"/>
    </location>
</feature>
<dbReference type="EMBL" id="CP159837">
    <property type="protein sequence ID" value="XCM39317.1"/>
    <property type="molecule type" value="Genomic_DNA"/>
</dbReference>
<dbReference type="RefSeq" id="WP_354636111.1">
    <property type="nucleotide sequence ID" value="NZ_CP159837.1"/>
</dbReference>
<evidence type="ECO:0000256" key="6">
    <source>
        <dbReference type="ARBA" id="ARBA00022840"/>
    </source>
</evidence>
<dbReference type="InterPro" id="IPR007280">
    <property type="entry name" value="Peptidase_C_arc/bac"/>
</dbReference>
<dbReference type="Pfam" id="PF00069">
    <property type="entry name" value="Pkinase"/>
    <property type="match status" value="1"/>
</dbReference>
<dbReference type="GO" id="GO:0004674">
    <property type="term" value="F:protein serine/threonine kinase activity"/>
    <property type="evidence" value="ECO:0007669"/>
    <property type="project" value="UniProtKB-KW"/>
</dbReference>
<reference evidence="11" key="1">
    <citation type="submission" date="2024-07" db="EMBL/GenBank/DDBJ databases">
        <authorList>
            <person name="Kim Y.J."/>
            <person name="Jeong J.Y."/>
        </authorList>
    </citation>
    <scope>NUCLEOTIDE SEQUENCE</scope>
    <source>
        <strain evidence="11">GIHE-MW2</strain>
    </source>
</reference>
<evidence type="ECO:0000256" key="9">
    <source>
        <dbReference type="SAM" id="Phobius"/>
    </source>
</evidence>
<evidence type="ECO:0000256" key="3">
    <source>
        <dbReference type="ARBA" id="ARBA00022679"/>
    </source>
</evidence>
<dbReference type="PROSITE" id="PS50011">
    <property type="entry name" value="PROTEIN_KINASE_DOM"/>
    <property type="match status" value="1"/>
</dbReference>
<accession>A0AAU8JJ76</accession>
<dbReference type="PANTHER" id="PTHR24363:SF0">
    <property type="entry name" value="SERINE_THREONINE KINASE LIKE DOMAIN CONTAINING 1"/>
    <property type="match status" value="1"/>
</dbReference>
<dbReference type="GO" id="GO:0005524">
    <property type="term" value="F:ATP binding"/>
    <property type="evidence" value="ECO:0007669"/>
    <property type="project" value="UniProtKB-KW"/>
</dbReference>
<evidence type="ECO:0000256" key="4">
    <source>
        <dbReference type="ARBA" id="ARBA00022741"/>
    </source>
</evidence>
<evidence type="ECO:0000259" key="10">
    <source>
        <dbReference type="PROSITE" id="PS50011"/>
    </source>
</evidence>
<keyword evidence="6" id="KW-0067">ATP-binding</keyword>
<dbReference type="SUPFAM" id="SSF56112">
    <property type="entry name" value="Protein kinase-like (PK-like)"/>
    <property type="match status" value="1"/>
</dbReference>
<gene>
    <name evidence="11" type="ORF">ABWT76_002228</name>
</gene>
<dbReference type="Pfam" id="PF04151">
    <property type="entry name" value="PPC"/>
    <property type="match status" value="1"/>
</dbReference>
<dbReference type="CDD" id="cd14014">
    <property type="entry name" value="STKc_PknB_like"/>
    <property type="match status" value="1"/>
</dbReference>
<keyword evidence="9" id="KW-0812">Transmembrane</keyword>
<keyword evidence="9" id="KW-0472">Membrane</keyword>
<dbReference type="Gene3D" id="2.60.120.380">
    <property type="match status" value="1"/>
</dbReference>
<dbReference type="Gene3D" id="1.10.510.10">
    <property type="entry name" value="Transferase(Phosphotransferase) domain 1"/>
    <property type="match status" value="1"/>
</dbReference>
<keyword evidence="4" id="KW-0547">Nucleotide-binding</keyword>
<dbReference type="AlphaFoldDB" id="A0AAU8JJ76"/>
<keyword evidence="5 11" id="KW-0418">Kinase</keyword>
<dbReference type="PANTHER" id="PTHR24363">
    <property type="entry name" value="SERINE/THREONINE PROTEIN KINASE"/>
    <property type="match status" value="1"/>
</dbReference>
<keyword evidence="2" id="KW-0723">Serine/threonine-protein kinase</keyword>
<comment type="catalytic activity">
    <reaction evidence="8">
        <text>L-seryl-[protein] + ATP = O-phospho-L-seryl-[protein] + ADP + H(+)</text>
        <dbReference type="Rhea" id="RHEA:17989"/>
        <dbReference type="Rhea" id="RHEA-COMP:9863"/>
        <dbReference type="Rhea" id="RHEA-COMP:11604"/>
        <dbReference type="ChEBI" id="CHEBI:15378"/>
        <dbReference type="ChEBI" id="CHEBI:29999"/>
        <dbReference type="ChEBI" id="CHEBI:30616"/>
        <dbReference type="ChEBI" id="CHEBI:83421"/>
        <dbReference type="ChEBI" id="CHEBI:456216"/>
        <dbReference type="EC" id="2.7.11.1"/>
    </reaction>
</comment>
<keyword evidence="9" id="KW-1133">Transmembrane helix</keyword>